<protein>
    <submittedName>
        <fullName evidence="1">Uncharacterized protein</fullName>
    </submittedName>
</protein>
<reference evidence="1 2" key="1">
    <citation type="submission" date="2010-09" db="EMBL/GenBank/DDBJ databases">
        <authorList>
            <person name="Harkins D.M."/>
            <person name="Madupu R."/>
            <person name="Durkin A.S."/>
            <person name="Torralba M."/>
            <person name="Methe B."/>
            <person name="Sutton G.G."/>
            <person name="Nelson K.E."/>
        </authorList>
    </citation>
    <scope>NUCLEOTIDE SEQUENCE [LARGE SCALE GENOMIC DNA]</scope>
    <source>
        <strain evidence="1 2">CRIS 21A-A</strain>
    </source>
</reference>
<organism evidence="1 2">
    <name type="scientific">Prevotella amnii CRIS 21A-A</name>
    <dbReference type="NCBI Taxonomy" id="679191"/>
    <lineage>
        <taxon>Bacteria</taxon>
        <taxon>Pseudomonadati</taxon>
        <taxon>Bacteroidota</taxon>
        <taxon>Bacteroidia</taxon>
        <taxon>Bacteroidales</taxon>
        <taxon>Prevotellaceae</taxon>
        <taxon>Prevotella</taxon>
    </lineage>
</organism>
<evidence type="ECO:0000313" key="1">
    <source>
        <dbReference type="EMBL" id="EFN91249.1"/>
    </source>
</evidence>
<dbReference type="RefSeq" id="WP_008449046.1">
    <property type="nucleotide sequence ID" value="NZ_ADFQ01000055.1"/>
</dbReference>
<dbReference type="InterPro" id="IPR011067">
    <property type="entry name" value="Plasmid_toxin/cell-grow_inhib"/>
</dbReference>
<comment type="caution">
    <text evidence="1">The sequence shown here is derived from an EMBL/GenBank/DDBJ whole genome shotgun (WGS) entry which is preliminary data.</text>
</comment>
<proteinExistence type="predicted"/>
<gene>
    <name evidence="1" type="ORF">HMPREF9018_0944</name>
</gene>
<dbReference type="Gene3D" id="2.30.30.110">
    <property type="match status" value="1"/>
</dbReference>
<sequence length="146" mass="16275">MDIPQTLIDKAVSDEVRLGDVYKIELSKADGIIPKNGYDTRDKFFVVLGFDEQGNVYGGILFNSKINQNLPTLIKDYHIPISAKAYPFLSHDSFLNCTKIFSATSTHLMKGEKLGTINTTDFELIRSTVCGYPNANPHKLKSFGLI</sequence>
<accession>E1GVV7</accession>
<evidence type="ECO:0000313" key="2">
    <source>
        <dbReference type="Proteomes" id="UP000016016"/>
    </source>
</evidence>
<dbReference type="Proteomes" id="UP000016016">
    <property type="component" value="Unassembled WGS sequence"/>
</dbReference>
<dbReference type="EMBL" id="ADFQ01000055">
    <property type="protein sequence ID" value="EFN91249.1"/>
    <property type="molecule type" value="Genomic_DNA"/>
</dbReference>
<dbReference type="eggNOG" id="ENOG50334DA">
    <property type="taxonomic scope" value="Bacteria"/>
</dbReference>
<dbReference type="AlphaFoldDB" id="E1GVV7"/>
<name>E1GVV7_9BACT</name>